<dbReference type="AlphaFoldDB" id="A0AAD0RUI1"/>
<sequence length="235" mass="26756">MPMKNLPIPFEANASFCYRFARYHLLQEIAQEPEALTGEPFKLNSMTNRVMARYLTDEQMSQCYPARDTEGKMLSVGAGIRFFVSLRAKRGAESPFVWLGKSGMYRLKSDSEVSMEAVEDEDDEVEEQADVEFDGWIYAFTFPAIKKNEGAFPIKVGLTTAADVETRVFGQCKGAGFFERPEILGRWKVKRVAQVEDAIHAVLKAWGRWKEDAPGDEWFMTTLDEVQSVIHFVNK</sequence>
<dbReference type="EMBL" id="CP031968">
    <property type="protein sequence ID" value="AXT48857.1"/>
    <property type="molecule type" value="Genomic_DNA"/>
</dbReference>
<accession>A0AAD0RUI1</accession>
<gene>
    <name evidence="2" type="ORF">D1345_23005</name>
</gene>
<dbReference type="KEGG" id="crz:D1345_23005"/>
<reference evidence="2 3" key="1">
    <citation type="submission" date="2018-08" db="EMBL/GenBank/DDBJ databases">
        <title>Complete genome sequence of JP2-74.</title>
        <authorList>
            <person name="Wu L."/>
        </authorList>
    </citation>
    <scope>NUCLEOTIDE SEQUENCE [LARGE SCALE GENOMIC DNA]</scope>
    <source>
        <strain evidence="2 3">JP2-74</strain>
    </source>
</reference>
<proteinExistence type="predicted"/>
<evidence type="ECO:0000313" key="2">
    <source>
        <dbReference type="EMBL" id="AXT48857.1"/>
    </source>
</evidence>
<evidence type="ECO:0000259" key="1">
    <source>
        <dbReference type="SMART" id="SM00974"/>
    </source>
</evidence>
<name>A0AAD0RUI1_9NEIS</name>
<evidence type="ECO:0000313" key="3">
    <source>
        <dbReference type="Proteomes" id="UP000259465"/>
    </source>
</evidence>
<keyword evidence="3" id="KW-1185">Reference proteome</keyword>
<dbReference type="InterPro" id="IPR018306">
    <property type="entry name" value="Phage_T5_Orf172_DNA-bd"/>
</dbReference>
<dbReference type="Proteomes" id="UP000259465">
    <property type="component" value="Chromosome"/>
</dbReference>
<protein>
    <submittedName>
        <fullName evidence="2">GIY-YIG nuclease family protein</fullName>
    </submittedName>
</protein>
<dbReference type="RefSeq" id="WP_118268530.1">
    <property type="nucleotide sequence ID" value="NZ_CP031968.1"/>
</dbReference>
<feature type="domain" description="Bacteriophage T5 Orf172 DNA-binding" evidence="1">
    <location>
        <begin position="148"/>
        <end position="233"/>
    </location>
</feature>
<dbReference type="Pfam" id="PF10544">
    <property type="entry name" value="T5orf172"/>
    <property type="match status" value="1"/>
</dbReference>
<organism evidence="2 3">
    <name type="scientific">Chromobacterium rhizoryzae</name>
    <dbReference type="NCBI Taxonomy" id="1778675"/>
    <lineage>
        <taxon>Bacteria</taxon>
        <taxon>Pseudomonadati</taxon>
        <taxon>Pseudomonadota</taxon>
        <taxon>Betaproteobacteria</taxon>
        <taxon>Neisseriales</taxon>
        <taxon>Chromobacteriaceae</taxon>
        <taxon>Chromobacterium</taxon>
    </lineage>
</organism>
<dbReference type="SMART" id="SM00974">
    <property type="entry name" value="T5orf172"/>
    <property type="match status" value="1"/>
</dbReference>